<protein>
    <submittedName>
        <fullName evidence="1">Intein N-terminal splicing region</fullName>
    </submittedName>
</protein>
<dbReference type="Proteomes" id="UP000199181">
    <property type="component" value="Unassembled WGS sequence"/>
</dbReference>
<dbReference type="Gene3D" id="2.170.16.10">
    <property type="entry name" value="Hedgehog/Intein (Hint) domain"/>
    <property type="match status" value="1"/>
</dbReference>
<keyword evidence="2" id="KW-1185">Reference proteome</keyword>
<gene>
    <name evidence="1" type="ORF">SAMN05443639_10842</name>
</gene>
<evidence type="ECO:0000313" key="1">
    <source>
        <dbReference type="EMBL" id="SEU13376.1"/>
    </source>
</evidence>
<sequence length="355" mass="39124">MEFRLKHVVTVVGVLGYSTVASATILEQRCTDDSLDPAQAIQRNEWARKCGLTYNSGGVQAYFDTGMPAQNGGSLYEYSETTAGPASRMFSGDFQYNEINATYLNTIYLSSPITSSKDAQGFYKWTGLSTRVRPLPLYPTFSDNRDINSGTPLRPHPTLADCNLYKNGVAAPAFYVNGYCRASCYSPEQEVLFSDGPQAIVEARKAMREDLVTLTEDSTLDAIQLQTNQTYSFTEELRDTRHTLYEISTESGGHLRVTGAHPIIQGEGRLVQAQALKVGDELVKVDGARDRITDIRQTSYFGKVYNVRPVTAQPVTNILVAQGFLVGSSTFQNDDIGYINRVILFSATIPAEVIP</sequence>
<dbReference type="RefSeq" id="WP_093521598.1">
    <property type="nucleotide sequence ID" value="NZ_FOIJ01000008.1"/>
</dbReference>
<dbReference type="AlphaFoldDB" id="A0A1I0JRP3"/>
<dbReference type="InterPro" id="IPR036844">
    <property type="entry name" value="Hint_dom_sf"/>
</dbReference>
<dbReference type="CDD" id="cd00081">
    <property type="entry name" value="Hint"/>
    <property type="match status" value="1"/>
</dbReference>
<dbReference type="PROSITE" id="PS50817">
    <property type="entry name" value="INTEIN_N_TER"/>
    <property type="match status" value="1"/>
</dbReference>
<dbReference type="EMBL" id="FOIJ01000008">
    <property type="protein sequence ID" value="SEU13376.1"/>
    <property type="molecule type" value="Genomic_DNA"/>
</dbReference>
<organism evidence="1 2">
    <name type="scientific">Stigmatella erecta</name>
    <dbReference type="NCBI Taxonomy" id="83460"/>
    <lineage>
        <taxon>Bacteria</taxon>
        <taxon>Pseudomonadati</taxon>
        <taxon>Myxococcota</taxon>
        <taxon>Myxococcia</taxon>
        <taxon>Myxococcales</taxon>
        <taxon>Cystobacterineae</taxon>
        <taxon>Archangiaceae</taxon>
        <taxon>Stigmatella</taxon>
    </lineage>
</organism>
<name>A0A1I0JRP3_9BACT</name>
<evidence type="ECO:0000313" key="2">
    <source>
        <dbReference type="Proteomes" id="UP000199181"/>
    </source>
</evidence>
<reference evidence="2" key="1">
    <citation type="submission" date="2016-10" db="EMBL/GenBank/DDBJ databases">
        <authorList>
            <person name="Varghese N."/>
            <person name="Submissions S."/>
        </authorList>
    </citation>
    <scope>NUCLEOTIDE SEQUENCE [LARGE SCALE GENOMIC DNA]</scope>
    <source>
        <strain evidence="2">DSM 16858</strain>
    </source>
</reference>
<accession>A0A1I0JRP3</accession>
<dbReference type="GO" id="GO:0016539">
    <property type="term" value="P:intein-mediated protein splicing"/>
    <property type="evidence" value="ECO:0007669"/>
    <property type="project" value="InterPro"/>
</dbReference>
<dbReference type="SUPFAM" id="SSF51294">
    <property type="entry name" value="Hedgehog/intein (Hint) domain"/>
    <property type="match status" value="1"/>
</dbReference>
<proteinExistence type="predicted"/>
<dbReference type="InterPro" id="IPR006141">
    <property type="entry name" value="Intein_N"/>
</dbReference>